<comment type="caution">
    <text evidence="2">The sequence shown here is derived from an EMBL/GenBank/DDBJ whole genome shotgun (WGS) entry which is preliminary data.</text>
</comment>
<proteinExistence type="predicted"/>
<organism evidence="2">
    <name type="scientific">marine sediment metagenome</name>
    <dbReference type="NCBI Taxonomy" id="412755"/>
    <lineage>
        <taxon>unclassified sequences</taxon>
        <taxon>metagenomes</taxon>
        <taxon>ecological metagenomes</taxon>
    </lineage>
</organism>
<dbReference type="AlphaFoldDB" id="X0VYM3"/>
<dbReference type="EMBL" id="BARS01030066">
    <property type="protein sequence ID" value="GAG17528.1"/>
    <property type="molecule type" value="Genomic_DNA"/>
</dbReference>
<evidence type="ECO:0000256" key="1">
    <source>
        <dbReference type="SAM" id="MobiDB-lite"/>
    </source>
</evidence>
<protein>
    <submittedName>
        <fullName evidence="2">Uncharacterized protein</fullName>
    </submittedName>
</protein>
<accession>X0VYM3</accession>
<sequence length="55" mass="6432">CTQWPFLWRNSEFTFELEINPKEFTFQLFLTHLSEQASSPGARLVQRGGSERSQV</sequence>
<gene>
    <name evidence="2" type="ORF">S01H1_46927</name>
</gene>
<name>X0VYM3_9ZZZZ</name>
<reference evidence="2" key="1">
    <citation type="journal article" date="2014" name="Front. Microbiol.">
        <title>High frequency of phylogenetically diverse reductive dehalogenase-homologous genes in deep subseafloor sedimentary metagenomes.</title>
        <authorList>
            <person name="Kawai M."/>
            <person name="Futagami T."/>
            <person name="Toyoda A."/>
            <person name="Takaki Y."/>
            <person name="Nishi S."/>
            <person name="Hori S."/>
            <person name="Arai W."/>
            <person name="Tsubouchi T."/>
            <person name="Morono Y."/>
            <person name="Uchiyama I."/>
            <person name="Ito T."/>
            <person name="Fujiyama A."/>
            <person name="Inagaki F."/>
            <person name="Takami H."/>
        </authorList>
    </citation>
    <scope>NUCLEOTIDE SEQUENCE</scope>
    <source>
        <strain evidence="2">Expedition CK06-06</strain>
    </source>
</reference>
<feature type="region of interest" description="Disordered" evidence="1">
    <location>
        <begin position="36"/>
        <end position="55"/>
    </location>
</feature>
<feature type="non-terminal residue" evidence="2">
    <location>
        <position position="1"/>
    </location>
</feature>
<evidence type="ECO:0000313" key="2">
    <source>
        <dbReference type="EMBL" id="GAG17528.1"/>
    </source>
</evidence>